<dbReference type="AlphaFoldDB" id="A0A6H5HQT6"/>
<accession>A0A6H5HQT6</accession>
<evidence type="ECO:0000313" key="1">
    <source>
        <dbReference type="EMBL" id="CAB0019426.1"/>
    </source>
</evidence>
<sequence length="65" mass="7592">MIKLCHTYVSKYGKYFESGSEGNLSRLKLECDTPFLSIQIERLEIENRGESSRDFTAYARHDDEN</sequence>
<name>A0A6H5HQT6_9HEMI</name>
<dbReference type="EMBL" id="CADCXU010033955">
    <property type="protein sequence ID" value="CAB0019426.1"/>
    <property type="molecule type" value="Genomic_DNA"/>
</dbReference>
<gene>
    <name evidence="1" type="ORF">NTEN_LOCUS23138</name>
</gene>
<dbReference type="Proteomes" id="UP000479000">
    <property type="component" value="Unassembled WGS sequence"/>
</dbReference>
<reference evidence="1 2" key="1">
    <citation type="submission" date="2020-02" db="EMBL/GenBank/DDBJ databases">
        <authorList>
            <person name="Ferguson B K."/>
        </authorList>
    </citation>
    <scope>NUCLEOTIDE SEQUENCE [LARGE SCALE GENOMIC DNA]</scope>
</reference>
<keyword evidence="2" id="KW-1185">Reference proteome</keyword>
<organism evidence="1 2">
    <name type="scientific">Nesidiocoris tenuis</name>
    <dbReference type="NCBI Taxonomy" id="355587"/>
    <lineage>
        <taxon>Eukaryota</taxon>
        <taxon>Metazoa</taxon>
        <taxon>Ecdysozoa</taxon>
        <taxon>Arthropoda</taxon>
        <taxon>Hexapoda</taxon>
        <taxon>Insecta</taxon>
        <taxon>Pterygota</taxon>
        <taxon>Neoptera</taxon>
        <taxon>Paraneoptera</taxon>
        <taxon>Hemiptera</taxon>
        <taxon>Heteroptera</taxon>
        <taxon>Panheteroptera</taxon>
        <taxon>Cimicomorpha</taxon>
        <taxon>Miridae</taxon>
        <taxon>Dicyphina</taxon>
        <taxon>Nesidiocoris</taxon>
    </lineage>
</organism>
<protein>
    <submittedName>
        <fullName evidence="1">Uncharacterized protein</fullName>
    </submittedName>
</protein>
<evidence type="ECO:0000313" key="2">
    <source>
        <dbReference type="Proteomes" id="UP000479000"/>
    </source>
</evidence>
<proteinExistence type="predicted"/>